<organism evidence="1 2">
    <name type="scientific">Pipistrellus kuhlii</name>
    <name type="common">Kuhl's pipistrelle</name>
    <dbReference type="NCBI Taxonomy" id="59472"/>
    <lineage>
        <taxon>Eukaryota</taxon>
        <taxon>Metazoa</taxon>
        <taxon>Chordata</taxon>
        <taxon>Craniata</taxon>
        <taxon>Vertebrata</taxon>
        <taxon>Euteleostomi</taxon>
        <taxon>Mammalia</taxon>
        <taxon>Eutheria</taxon>
        <taxon>Laurasiatheria</taxon>
        <taxon>Chiroptera</taxon>
        <taxon>Yangochiroptera</taxon>
        <taxon>Vespertilionidae</taxon>
        <taxon>Pipistrellus</taxon>
    </lineage>
</organism>
<evidence type="ECO:0000313" key="2">
    <source>
        <dbReference type="Proteomes" id="UP000558488"/>
    </source>
</evidence>
<reference evidence="1 2" key="1">
    <citation type="journal article" date="2020" name="Nature">
        <title>Six reference-quality genomes reveal evolution of bat adaptations.</title>
        <authorList>
            <person name="Jebb D."/>
            <person name="Huang Z."/>
            <person name="Pippel M."/>
            <person name="Hughes G.M."/>
            <person name="Lavrichenko K."/>
            <person name="Devanna P."/>
            <person name="Winkler S."/>
            <person name="Jermiin L.S."/>
            <person name="Skirmuntt E.C."/>
            <person name="Katzourakis A."/>
            <person name="Burkitt-Gray L."/>
            <person name="Ray D.A."/>
            <person name="Sullivan K.A.M."/>
            <person name="Roscito J.G."/>
            <person name="Kirilenko B.M."/>
            <person name="Davalos L.M."/>
            <person name="Corthals A.P."/>
            <person name="Power M.L."/>
            <person name="Jones G."/>
            <person name="Ransome R.D."/>
            <person name="Dechmann D.K.N."/>
            <person name="Locatelli A.G."/>
            <person name="Puechmaille S.J."/>
            <person name="Fedrigo O."/>
            <person name="Jarvis E.D."/>
            <person name="Hiller M."/>
            <person name="Vernes S.C."/>
            <person name="Myers E.W."/>
            <person name="Teeling E.C."/>
        </authorList>
    </citation>
    <scope>NUCLEOTIDE SEQUENCE [LARGE SCALE GENOMIC DNA]</scope>
    <source>
        <strain evidence="1">MPipKuh1</strain>
        <tissue evidence="1">Flight muscle</tissue>
    </source>
</reference>
<sequence length="24" mass="2813">MKNWILSSRLQLLVVVLFHTSTNL</sequence>
<protein>
    <submittedName>
        <fullName evidence="1">Uncharacterized protein</fullName>
    </submittedName>
</protein>
<evidence type="ECO:0000313" key="1">
    <source>
        <dbReference type="EMBL" id="KAF6392143.1"/>
    </source>
</evidence>
<dbReference type="EMBL" id="JACAGB010000001">
    <property type="protein sequence ID" value="KAF6392143.1"/>
    <property type="molecule type" value="Genomic_DNA"/>
</dbReference>
<comment type="caution">
    <text evidence="1">The sequence shown here is derived from an EMBL/GenBank/DDBJ whole genome shotgun (WGS) entry which is preliminary data.</text>
</comment>
<dbReference type="Proteomes" id="UP000558488">
    <property type="component" value="Unassembled WGS sequence"/>
</dbReference>
<gene>
    <name evidence="1" type="ORF">mPipKuh1_006028</name>
</gene>
<dbReference type="AlphaFoldDB" id="A0A7J8B012"/>
<proteinExistence type="predicted"/>
<keyword evidence="2" id="KW-1185">Reference proteome</keyword>
<accession>A0A7J8B012</accession>
<name>A0A7J8B012_PIPKU</name>